<dbReference type="Proteomes" id="UP000436858">
    <property type="component" value="Unassembled WGS sequence"/>
</dbReference>
<dbReference type="InterPro" id="IPR013728">
    <property type="entry name" value="BT_3987-like_N"/>
</dbReference>
<dbReference type="Gene3D" id="2.60.40.1740">
    <property type="entry name" value="hypothetical protein (bacova_03559)"/>
    <property type="match status" value="2"/>
</dbReference>
<evidence type="ECO:0000313" key="12">
    <source>
        <dbReference type="Proteomes" id="UP000436858"/>
    </source>
</evidence>
<dbReference type="EMBL" id="WCSY01000001">
    <property type="protein sequence ID" value="KAB4316119.1"/>
    <property type="molecule type" value="Genomic_DNA"/>
</dbReference>
<dbReference type="Proteomes" id="UP001217776">
    <property type="component" value="Unassembled WGS sequence"/>
</dbReference>
<dbReference type="EMBL" id="JAQNVG010000001">
    <property type="protein sequence ID" value="MDC2234166.1"/>
    <property type="molecule type" value="Genomic_DNA"/>
</dbReference>
<sequence>MKALFKYILYSTFFAMSLPLVTACDDDEATDPYDINYVYIYKPSETNATLEYKGDGTFLKEIATEHILSPVRCTKPAPQDLTIQLAIDRSLVDAYNSEYGTSYVALQNAELENATLYIKQGEYISVDTLKVHYTNMEEFKNGSENYILPIAITSINGTGVSASESNSKIFLTFESTYKPNHVTLTSSKEYLLEYQYSQGFTNLSSEWKLDGILKSAWAADGDTKVTLAINPALVGTYNALHGTDYSLLTSASLKQSTIMIKQGKTTPEESVALSFSDDMASVQLGTNYVIPVTITNVDGVGADIGENKVIYIVYKTALVGFLSCVDKPVGSVINDHSGWSFTLNGQSSDLYDYVPDGSILDIDLGKQENIKTIALHFYEWFYSSESASIAISNDGEKYEDLGVASGFANKTSYILLLVAKQAQYIRVTFHGALYYSPYINTVGIYTETE</sequence>
<dbReference type="PROSITE" id="PS51257">
    <property type="entry name" value="PROKAR_LIPOPROTEIN"/>
    <property type="match status" value="1"/>
</dbReference>
<evidence type="ECO:0000313" key="6">
    <source>
        <dbReference type="EMBL" id="KAB4486147.1"/>
    </source>
</evidence>
<organism evidence="7 14">
    <name type="scientific">Bacteroides thetaiotaomicron</name>
    <dbReference type="NCBI Taxonomy" id="818"/>
    <lineage>
        <taxon>Bacteria</taxon>
        <taxon>Pseudomonadati</taxon>
        <taxon>Bacteroidota</taxon>
        <taxon>Bacteroidia</taxon>
        <taxon>Bacteroidales</taxon>
        <taxon>Bacteroidaceae</taxon>
        <taxon>Bacteroides</taxon>
    </lineage>
</organism>
<dbReference type="AlphaFoldDB" id="A0A0P0FNW4"/>
<evidence type="ECO:0000313" key="13">
    <source>
        <dbReference type="Proteomes" id="UP000440614"/>
    </source>
</evidence>
<evidence type="ECO:0000313" key="8">
    <source>
        <dbReference type="EMBL" id="RHD89348.1"/>
    </source>
</evidence>
<evidence type="ECO:0000313" key="7">
    <source>
        <dbReference type="EMBL" id="MDC2234166.1"/>
    </source>
</evidence>
<keyword evidence="1" id="KW-0732">Signal</keyword>
<dbReference type="KEGG" id="btho:Btheta7330_02650"/>
<dbReference type="Proteomes" id="UP000436825">
    <property type="component" value="Unassembled WGS sequence"/>
</dbReference>
<feature type="domain" description="BT-3987-like N-terminal" evidence="2">
    <location>
        <begin position="219"/>
        <end position="299"/>
    </location>
</feature>
<dbReference type="EMBL" id="WCRY01000003">
    <property type="protein sequence ID" value="KAB4486147.1"/>
    <property type="molecule type" value="Genomic_DNA"/>
</dbReference>
<dbReference type="EMBL" id="WCRW01000002">
    <property type="protein sequence ID" value="KAB4458216.1"/>
    <property type="molecule type" value="Genomic_DNA"/>
</dbReference>
<accession>C6IFQ6</accession>
<evidence type="ECO:0000256" key="1">
    <source>
        <dbReference type="SAM" id="SignalP"/>
    </source>
</evidence>
<evidence type="ECO:0000259" key="2">
    <source>
        <dbReference type="Pfam" id="PF08522"/>
    </source>
</evidence>
<name>A0A0P0FNW4_BACT4</name>
<reference evidence="9" key="3">
    <citation type="submission" date="2021-06" db="EMBL/GenBank/DDBJ databases">
        <title>Interrogation of the integrated mobile genetic elements in gut-associated Bacteroides with a consensus prediction approach.</title>
        <authorList>
            <person name="Campbell D.E."/>
            <person name="Leigh J.R."/>
            <person name="Kim T."/>
            <person name="England W."/>
            <person name="Whitaker R.J."/>
            <person name="Degnan P.H."/>
        </authorList>
    </citation>
    <scope>NUCLEOTIDE SEQUENCE</scope>
    <source>
        <strain evidence="9">VPI-3443</strain>
    </source>
</reference>
<dbReference type="SUPFAM" id="SSF49785">
    <property type="entry name" value="Galactose-binding domain-like"/>
    <property type="match status" value="1"/>
</dbReference>
<dbReference type="GeneID" id="60927011"/>
<dbReference type="Proteomes" id="UP000440614">
    <property type="component" value="Unassembled WGS sequence"/>
</dbReference>
<evidence type="ECO:0000313" key="9">
    <source>
        <dbReference type="EMBL" id="UYU93310.1"/>
    </source>
</evidence>
<evidence type="ECO:0000313" key="14">
    <source>
        <dbReference type="Proteomes" id="UP001217776"/>
    </source>
</evidence>
<dbReference type="Gene3D" id="2.60.120.260">
    <property type="entry name" value="Galactose-binding domain-like"/>
    <property type="match status" value="1"/>
</dbReference>
<protein>
    <submittedName>
        <fullName evidence="7">DUF1735 domain-containing protein</fullName>
    </submittedName>
</protein>
<gene>
    <name evidence="8" type="ORF">DW780_07475</name>
    <name evidence="5" type="ORF">GAN75_03915</name>
    <name evidence="6" type="ORF">GAN91_04410</name>
    <name evidence="4" type="ORF">GAO51_01190</name>
    <name evidence="9" type="ORF">KQP74_11860</name>
    <name evidence="7" type="ORF">PO127_00205</name>
</gene>
<accession>A0A0P0FNW4</accession>
<dbReference type="Pfam" id="PF16390">
    <property type="entry name" value="DUF4999"/>
    <property type="match status" value="1"/>
</dbReference>
<dbReference type="RefSeq" id="WP_008765824.1">
    <property type="nucleotide sequence ID" value="NZ_BAABXH010000002.1"/>
</dbReference>
<evidence type="ECO:0000313" key="10">
    <source>
        <dbReference type="Proteomes" id="UP000284785"/>
    </source>
</evidence>
<feature type="chain" id="PRO_5002964594" evidence="1">
    <location>
        <begin position="24"/>
        <end position="449"/>
    </location>
</feature>
<dbReference type="DNASU" id="1073404"/>
<dbReference type="EMBL" id="CP083685">
    <property type="protein sequence ID" value="UYU93310.1"/>
    <property type="molecule type" value="Genomic_DNA"/>
</dbReference>
<feature type="signal peptide" evidence="1">
    <location>
        <begin position="1"/>
        <end position="23"/>
    </location>
</feature>
<dbReference type="InterPro" id="IPR032163">
    <property type="entry name" value="DUF4999"/>
</dbReference>
<dbReference type="Proteomes" id="UP001162960">
    <property type="component" value="Chromosome"/>
</dbReference>
<dbReference type="InterPro" id="IPR008979">
    <property type="entry name" value="Galactose-bd-like_sf"/>
</dbReference>
<proteinExistence type="predicted"/>
<dbReference type="Pfam" id="PF08522">
    <property type="entry name" value="BT_3987-like_N"/>
    <property type="match status" value="1"/>
</dbReference>
<reference evidence="11 12" key="2">
    <citation type="journal article" date="2019" name="Nat. Med.">
        <title>A library of human gut bacterial isolates paired with longitudinal multiomics data enables mechanistic microbiome research.</title>
        <authorList>
            <person name="Poyet M."/>
            <person name="Groussin M."/>
            <person name="Gibbons S.M."/>
            <person name="Avila-Pacheco J."/>
            <person name="Jiang X."/>
            <person name="Kearney S.M."/>
            <person name="Perrotta A.R."/>
            <person name="Berdy B."/>
            <person name="Zhao S."/>
            <person name="Lieberman T.D."/>
            <person name="Swanson P.K."/>
            <person name="Smith M."/>
            <person name="Roesemann S."/>
            <person name="Alexander J.E."/>
            <person name="Rich S.A."/>
            <person name="Livny J."/>
            <person name="Vlamakis H."/>
            <person name="Clish C."/>
            <person name="Bullock K."/>
            <person name="Deik A."/>
            <person name="Scott J."/>
            <person name="Pierce K.A."/>
            <person name="Xavier R.J."/>
            <person name="Alm E.J."/>
        </authorList>
    </citation>
    <scope>NUCLEOTIDE SEQUENCE [LARGE SCALE GENOMIC DNA]</scope>
    <source>
        <strain evidence="5 11">BIOML-A160</strain>
        <strain evidence="6 12">BIOML-A162</strain>
        <strain evidence="4 13">BIOML-A188</strain>
    </source>
</reference>
<reference evidence="8 10" key="1">
    <citation type="submission" date="2018-08" db="EMBL/GenBank/DDBJ databases">
        <title>A genome reference for cultivated species of the human gut microbiota.</title>
        <authorList>
            <person name="Zou Y."/>
            <person name="Xue W."/>
            <person name="Luo G."/>
        </authorList>
    </citation>
    <scope>NUCLEOTIDE SEQUENCE [LARGE SCALE GENOMIC DNA]</scope>
    <source>
        <strain evidence="8 10">AM30-26</strain>
    </source>
</reference>
<dbReference type="EMBL" id="QSJP01000005">
    <property type="protein sequence ID" value="RHD89348.1"/>
    <property type="molecule type" value="Genomic_DNA"/>
</dbReference>
<evidence type="ECO:0000313" key="5">
    <source>
        <dbReference type="EMBL" id="KAB4458216.1"/>
    </source>
</evidence>
<dbReference type="Proteomes" id="UP000284785">
    <property type="component" value="Unassembled WGS sequence"/>
</dbReference>
<evidence type="ECO:0000313" key="4">
    <source>
        <dbReference type="EMBL" id="KAB4316119.1"/>
    </source>
</evidence>
<evidence type="ECO:0000259" key="3">
    <source>
        <dbReference type="Pfam" id="PF16390"/>
    </source>
</evidence>
<reference evidence="7" key="4">
    <citation type="submission" date="2022-10" db="EMBL/GenBank/DDBJ databases">
        <title>Human gut microbiome strain richness.</title>
        <authorList>
            <person name="Chen-Liaw A."/>
        </authorList>
    </citation>
    <scope>NUCLEOTIDE SEQUENCE</scope>
    <source>
        <strain evidence="7">1001283st1_A3_1001283B150304_161114</strain>
    </source>
</reference>
<feature type="domain" description="DUF4999" evidence="3">
    <location>
        <begin position="1"/>
        <end position="75"/>
    </location>
</feature>
<evidence type="ECO:0000313" key="11">
    <source>
        <dbReference type="Proteomes" id="UP000436825"/>
    </source>
</evidence>